<reference evidence="1" key="1">
    <citation type="submission" date="2023-05" db="EMBL/GenBank/DDBJ databases">
        <title>Anaerotaeda fermentans gen. nov., sp. nov., a novel anaerobic planctomycete of the new family within the order Sedimentisphaerales isolated from Taman Peninsula, Russia.</title>
        <authorList>
            <person name="Khomyakova M.A."/>
            <person name="Merkel A.Y."/>
            <person name="Slobodkin A.I."/>
        </authorList>
    </citation>
    <scope>NUCLEOTIDE SEQUENCE</scope>
    <source>
        <strain evidence="1">M17dextr</strain>
    </source>
</reference>
<sequence length="155" mass="17521">MRTIRTRTGIIIIVAFATVAFSVSFALSRLPRKSEWERFRVEYPERAIRANLRQVALAASVYLRSHRADEVTYADLLRDGRVIDRPIKPILGEDYHTIRLPRTASKVDVVTKDGQTITCEFGTLGIGSIGLSPVGLPPEDDFNIHRNTNRDHHDP</sequence>
<proteinExistence type="predicted"/>
<organism evidence="1 2">
    <name type="scientific">Anaerobaca lacustris</name>
    <dbReference type="NCBI Taxonomy" id="3044600"/>
    <lineage>
        <taxon>Bacteria</taxon>
        <taxon>Pseudomonadati</taxon>
        <taxon>Planctomycetota</taxon>
        <taxon>Phycisphaerae</taxon>
        <taxon>Sedimentisphaerales</taxon>
        <taxon>Anaerobacaceae</taxon>
        <taxon>Anaerobaca</taxon>
    </lineage>
</organism>
<evidence type="ECO:0000313" key="2">
    <source>
        <dbReference type="Proteomes" id="UP001431776"/>
    </source>
</evidence>
<keyword evidence="2" id="KW-1185">Reference proteome</keyword>
<protein>
    <submittedName>
        <fullName evidence="1">Uncharacterized protein</fullName>
    </submittedName>
</protein>
<accession>A0AAW6U4P2</accession>
<dbReference type="AlphaFoldDB" id="A0AAW6U4P2"/>
<dbReference type="RefSeq" id="WP_349246470.1">
    <property type="nucleotide sequence ID" value="NZ_JASCXX010000028.1"/>
</dbReference>
<dbReference type="Proteomes" id="UP001431776">
    <property type="component" value="Unassembled WGS sequence"/>
</dbReference>
<dbReference type="EMBL" id="JASCXX010000028">
    <property type="protein sequence ID" value="MDI6451061.1"/>
    <property type="molecule type" value="Genomic_DNA"/>
</dbReference>
<evidence type="ECO:0000313" key="1">
    <source>
        <dbReference type="EMBL" id="MDI6451061.1"/>
    </source>
</evidence>
<comment type="caution">
    <text evidence="1">The sequence shown here is derived from an EMBL/GenBank/DDBJ whole genome shotgun (WGS) entry which is preliminary data.</text>
</comment>
<gene>
    <name evidence="1" type="ORF">QJ522_18515</name>
</gene>
<name>A0AAW6U4P2_9BACT</name>